<dbReference type="Proteomes" id="UP000789860">
    <property type="component" value="Unassembled WGS sequence"/>
</dbReference>
<name>A0ACA9KIS7_9GLOM</name>
<reference evidence="1" key="1">
    <citation type="submission" date="2021-06" db="EMBL/GenBank/DDBJ databases">
        <authorList>
            <person name="Kallberg Y."/>
            <person name="Tangrot J."/>
            <person name="Rosling A."/>
        </authorList>
    </citation>
    <scope>NUCLEOTIDE SEQUENCE</scope>
    <source>
        <strain evidence="1">AU212A</strain>
    </source>
</reference>
<protein>
    <submittedName>
        <fullName evidence="1">3520_t:CDS:1</fullName>
    </submittedName>
</protein>
<gene>
    <name evidence="1" type="ORF">SCALOS_LOCUS2148</name>
</gene>
<evidence type="ECO:0000313" key="2">
    <source>
        <dbReference type="Proteomes" id="UP000789860"/>
    </source>
</evidence>
<evidence type="ECO:0000313" key="1">
    <source>
        <dbReference type="EMBL" id="CAG8473972.1"/>
    </source>
</evidence>
<dbReference type="EMBL" id="CAJVPM010001794">
    <property type="protein sequence ID" value="CAG8473972.1"/>
    <property type="molecule type" value="Genomic_DNA"/>
</dbReference>
<proteinExistence type="predicted"/>
<sequence>MKIIVQSSGSLLWIQPDDLLVNLTEARSVVESLLGRLGDMFKDTHIVGNALGSALLAGFKLICYNLSLPNINPGQLKPREDSKALGTPKVFCALPYGIERVFGALNL</sequence>
<keyword evidence="2" id="KW-1185">Reference proteome</keyword>
<organism evidence="1 2">
    <name type="scientific">Scutellospora calospora</name>
    <dbReference type="NCBI Taxonomy" id="85575"/>
    <lineage>
        <taxon>Eukaryota</taxon>
        <taxon>Fungi</taxon>
        <taxon>Fungi incertae sedis</taxon>
        <taxon>Mucoromycota</taxon>
        <taxon>Glomeromycotina</taxon>
        <taxon>Glomeromycetes</taxon>
        <taxon>Diversisporales</taxon>
        <taxon>Gigasporaceae</taxon>
        <taxon>Scutellospora</taxon>
    </lineage>
</organism>
<accession>A0ACA9KIS7</accession>
<comment type="caution">
    <text evidence="1">The sequence shown here is derived from an EMBL/GenBank/DDBJ whole genome shotgun (WGS) entry which is preliminary data.</text>
</comment>